<dbReference type="PANTHER" id="PTHR30290">
    <property type="entry name" value="PERIPLASMIC BINDING COMPONENT OF ABC TRANSPORTER"/>
    <property type="match status" value="1"/>
</dbReference>
<keyword evidence="8" id="KW-1185">Reference proteome</keyword>
<evidence type="ECO:0000313" key="8">
    <source>
        <dbReference type="Proteomes" id="UP000325134"/>
    </source>
</evidence>
<dbReference type="GO" id="GO:1904680">
    <property type="term" value="F:peptide transmembrane transporter activity"/>
    <property type="evidence" value="ECO:0007669"/>
    <property type="project" value="TreeGrafter"/>
</dbReference>
<dbReference type="Gene3D" id="3.10.105.10">
    <property type="entry name" value="Dipeptide-binding Protein, Domain 3"/>
    <property type="match status" value="1"/>
</dbReference>
<dbReference type="GO" id="GO:0030288">
    <property type="term" value="C:outer membrane-bounded periplasmic space"/>
    <property type="evidence" value="ECO:0007669"/>
    <property type="project" value="UniProtKB-ARBA"/>
</dbReference>
<evidence type="ECO:0000259" key="6">
    <source>
        <dbReference type="Pfam" id="PF00496"/>
    </source>
</evidence>
<dbReference type="PANTHER" id="PTHR30290:SF10">
    <property type="entry name" value="PERIPLASMIC OLIGOPEPTIDE-BINDING PROTEIN-RELATED"/>
    <property type="match status" value="1"/>
</dbReference>
<evidence type="ECO:0000256" key="3">
    <source>
        <dbReference type="ARBA" id="ARBA00022448"/>
    </source>
</evidence>
<feature type="signal peptide" evidence="5">
    <location>
        <begin position="1"/>
        <end position="23"/>
    </location>
</feature>
<reference evidence="7 8" key="1">
    <citation type="submission" date="2016-11" db="EMBL/GenBank/DDBJ databases">
        <authorList>
            <person name="Varghese N."/>
            <person name="Submissions S."/>
        </authorList>
    </citation>
    <scope>NUCLEOTIDE SEQUENCE [LARGE SCALE GENOMIC DNA]</scope>
    <source>
        <strain evidence="7 8">DSM 29341</strain>
    </source>
</reference>
<dbReference type="Proteomes" id="UP000325134">
    <property type="component" value="Unassembled WGS sequence"/>
</dbReference>
<dbReference type="RefSeq" id="WP_149777452.1">
    <property type="nucleotide sequence ID" value="NZ_FQVK01000044.1"/>
</dbReference>
<dbReference type="PIRSF" id="PIRSF002741">
    <property type="entry name" value="MppA"/>
    <property type="match status" value="1"/>
</dbReference>
<keyword evidence="4 5" id="KW-0732">Signal</keyword>
<dbReference type="CDD" id="cd08490">
    <property type="entry name" value="PBP2_NikA_DppA_OppA_like_3"/>
    <property type="match status" value="1"/>
</dbReference>
<accession>A0A1M5BML0</accession>
<feature type="chain" id="PRO_5012612418" evidence="5">
    <location>
        <begin position="24"/>
        <end position="507"/>
    </location>
</feature>
<dbReference type="InterPro" id="IPR000914">
    <property type="entry name" value="SBP_5_dom"/>
</dbReference>
<keyword evidence="3" id="KW-0813">Transport</keyword>
<sequence length="507" mass="53636">MSFFSRLAVAGAIALSTALPAAAQEGTLTISVGFGPTAEVPDPRASYNGWMSNQTGVTETLMGIDYDMNLYPRLAESIEQASPTTWRVTLREGLTFHDGSPVTAQAVIDSIAPISDEEHPGHNARVSKLLDLAGMSIDGDRVVVFETNSPNAAFPWTLSEPAVAVLGEPSDAFPINATGPYVFKEAVPEQLYRTEANLNYWQGTPGLEEVRVVASANPATAALAFEAGEVDLVINYPETDFERIQETGAQGFSAPTARLYFFTVNAKNGPMANPLIRQAVSYAIDRQGIVDAALSGVGGVPAGTVFPAGKGWAADISAPYDPAKAEALLAEAGAVKEGGTWMLEGTPLEIDIVTYSSRAALPPTAELTQAFLAAIGVKANITIGEWGASNDAIAAGDADLFLQAWVTLPQGDPGAVLETLLKSDGSSNSGGFSNARLDELLELGRLTFDHDARMAIYDEVQHIIASEAALIPVFHVSQTNVGVPGLTGYQVHPTETYWITHETKLTK</sequence>
<dbReference type="Gene3D" id="3.40.190.10">
    <property type="entry name" value="Periplasmic binding protein-like II"/>
    <property type="match status" value="1"/>
</dbReference>
<evidence type="ECO:0000256" key="5">
    <source>
        <dbReference type="SAM" id="SignalP"/>
    </source>
</evidence>
<organism evidence="7 8">
    <name type="scientific">Ruegeria intermedia</name>
    <dbReference type="NCBI Taxonomy" id="996115"/>
    <lineage>
        <taxon>Bacteria</taxon>
        <taxon>Pseudomonadati</taxon>
        <taxon>Pseudomonadota</taxon>
        <taxon>Alphaproteobacteria</taxon>
        <taxon>Rhodobacterales</taxon>
        <taxon>Roseobacteraceae</taxon>
        <taxon>Ruegeria</taxon>
    </lineage>
</organism>
<evidence type="ECO:0000256" key="2">
    <source>
        <dbReference type="ARBA" id="ARBA00005695"/>
    </source>
</evidence>
<name>A0A1M5BML0_9RHOB</name>
<dbReference type="GO" id="GO:0015833">
    <property type="term" value="P:peptide transport"/>
    <property type="evidence" value="ECO:0007669"/>
    <property type="project" value="TreeGrafter"/>
</dbReference>
<protein>
    <submittedName>
        <fullName evidence="7">Peptide/nickel transport system substrate-binding protein</fullName>
    </submittedName>
</protein>
<dbReference type="AlphaFoldDB" id="A0A1M5BML0"/>
<dbReference type="EMBL" id="FQVK01000044">
    <property type="protein sequence ID" value="SHF43630.1"/>
    <property type="molecule type" value="Genomic_DNA"/>
</dbReference>
<dbReference type="OrthoDB" id="9803988at2"/>
<dbReference type="GO" id="GO:0043190">
    <property type="term" value="C:ATP-binding cassette (ABC) transporter complex"/>
    <property type="evidence" value="ECO:0007669"/>
    <property type="project" value="InterPro"/>
</dbReference>
<evidence type="ECO:0000313" key="7">
    <source>
        <dbReference type="EMBL" id="SHF43630.1"/>
    </source>
</evidence>
<evidence type="ECO:0000256" key="1">
    <source>
        <dbReference type="ARBA" id="ARBA00004418"/>
    </source>
</evidence>
<comment type="similarity">
    <text evidence="2">Belongs to the bacterial solute-binding protein 5 family.</text>
</comment>
<dbReference type="Pfam" id="PF00496">
    <property type="entry name" value="SBP_bac_5"/>
    <property type="match status" value="1"/>
</dbReference>
<dbReference type="SUPFAM" id="SSF53850">
    <property type="entry name" value="Periplasmic binding protein-like II"/>
    <property type="match status" value="1"/>
</dbReference>
<evidence type="ECO:0000256" key="4">
    <source>
        <dbReference type="ARBA" id="ARBA00022729"/>
    </source>
</evidence>
<dbReference type="InterPro" id="IPR030678">
    <property type="entry name" value="Peptide/Ni-bd"/>
</dbReference>
<comment type="subcellular location">
    <subcellularLocation>
        <location evidence="1">Periplasm</location>
    </subcellularLocation>
</comment>
<feature type="domain" description="Solute-binding protein family 5" evidence="6">
    <location>
        <begin position="70"/>
        <end position="427"/>
    </location>
</feature>
<proteinExistence type="inferred from homology"/>
<gene>
    <name evidence="7" type="ORF">SAMN05444279_1449</name>
</gene>
<dbReference type="InterPro" id="IPR039424">
    <property type="entry name" value="SBP_5"/>
</dbReference>